<keyword evidence="1" id="KW-0732">Signal</keyword>
<reference evidence="2" key="1">
    <citation type="submission" date="2020-10" db="EMBL/GenBank/DDBJ databases">
        <authorList>
            <person name="Kikuchi T."/>
        </authorList>
    </citation>
    <scope>NUCLEOTIDE SEQUENCE</scope>
    <source>
        <strain evidence="2">NKZ352</strain>
    </source>
</reference>
<dbReference type="OrthoDB" id="5779912at2759"/>
<feature type="signal peptide" evidence="1">
    <location>
        <begin position="1"/>
        <end position="19"/>
    </location>
</feature>
<sequence>MLRLGHLLLLLVLCLAVFSIPTSFNKGKILNNIFKQIHNKKAVGYAAPYEQPYGFADPPYGPQGDEPNFFVIV</sequence>
<organism evidence="2 3">
    <name type="scientific">Caenorhabditis auriculariae</name>
    <dbReference type="NCBI Taxonomy" id="2777116"/>
    <lineage>
        <taxon>Eukaryota</taxon>
        <taxon>Metazoa</taxon>
        <taxon>Ecdysozoa</taxon>
        <taxon>Nematoda</taxon>
        <taxon>Chromadorea</taxon>
        <taxon>Rhabditida</taxon>
        <taxon>Rhabditina</taxon>
        <taxon>Rhabditomorpha</taxon>
        <taxon>Rhabditoidea</taxon>
        <taxon>Rhabditidae</taxon>
        <taxon>Peloderinae</taxon>
        <taxon>Caenorhabditis</taxon>
    </lineage>
</organism>
<gene>
    <name evidence="2" type="ORF">CAUJ_LOCUS6994</name>
</gene>
<protein>
    <submittedName>
        <fullName evidence="2">Uncharacterized protein</fullName>
    </submittedName>
</protein>
<evidence type="ECO:0000313" key="2">
    <source>
        <dbReference type="EMBL" id="CAD6191075.1"/>
    </source>
</evidence>
<evidence type="ECO:0000313" key="3">
    <source>
        <dbReference type="Proteomes" id="UP000835052"/>
    </source>
</evidence>
<feature type="chain" id="PRO_5035860194" evidence="1">
    <location>
        <begin position="20"/>
        <end position="73"/>
    </location>
</feature>
<keyword evidence="3" id="KW-1185">Reference proteome</keyword>
<dbReference type="Proteomes" id="UP000835052">
    <property type="component" value="Unassembled WGS sequence"/>
</dbReference>
<name>A0A8S1H6U2_9PELO</name>
<accession>A0A8S1H6U2</accession>
<comment type="caution">
    <text evidence="2">The sequence shown here is derived from an EMBL/GenBank/DDBJ whole genome shotgun (WGS) entry which is preliminary data.</text>
</comment>
<evidence type="ECO:0000256" key="1">
    <source>
        <dbReference type="SAM" id="SignalP"/>
    </source>
</evidence>
<proteinExistence type="predicted"/>
<dbReference type="AlphaFoldDB" id="A0A8S1H6U2"/>
<dbReference type="EMBL" id="CAJGYM010000019">
    <property type="protein sequence ID" value="CAD6191075.1"/>
    <property type="molecule type" value="Genomic_DNA"/>
</dbReference>